<dbReference type="PROSITE" id="PS50005">
    <property type="entry name" value="TPR"/>
    <property type="match status" value="1"/>
</dbReference>
<comment type="caution">
    <text evidence="2">The sequence shown here is derived from an EMBL/GenBank/DDBJ whole genome shotgun (WGS) entry which is preliminary data.</text>
</comment>
<reference evidence="2 3" key="1">
    <citation type="submission" date="2022-11" db="EMBL/GenBank/DDBJ databases">
        <title>Minimal conservation of predation-associated metabolite biosynthetic gene clusters underscores biosynthetic potential of Myxococcota including descriptions for ten novel species: Archangium lansinium sp. nov., Myxococcus landrumus sp. nov., Nannocystis bai.</title>
        <authorList>
            <person name="Ahearne A."/>
            <person name="Stevens C."/>
            <person name="Dowd S."/>
        </authorList>
    </citation>
    <scope>NUCLEOTIDE SEQUENCE [LARGE SCALE GENOMIC DNA]</scope>
    <source>
        <strain evidence="2 3">BB15-2</strain>
    </source>
</reference>
<dbReference type="Proteomes" id="UP001221686">
    <property type="component" value="Unassembled WGS sequence"/>
</dbReference>
<evidence type="ECO:0000256" key="1">
    <source>
        <dbReference type="PROSITE-ProRule" id="PRU00339"/>
    </source>
</evidence>
<dbReference type="EMBL" id="JAQNDL010000001">
    <property type="protein sequence ID" value="MDC0717497.1"/>
    <property type="molecule type" value="Genomic_DNA"/>
</dbReference>
<proteinExistence type="predicted"/>
<keyword evidence="3" id="KW-1185">Reference proteome</keyword>
<gene>
    <name evidence="2" type="ORF">POL25_11370</name>
</gene>
<accession>A0ABT5DYI0</accession>
<protein>
    <recommendedName>
        <fullName evidence="4">Tetratricopeptide repeat protein</fullName>
    </recommendedName>
</protein>
<feature type="repeat" description="TPR" evidence="1">
    <location>
        <begin position="193"/>
        <end position="226"/>
    </location>
</feature>
<dbReference type="PROSITE" id="PS51257">
    <property type="entry name" value="PROKAR_LIPOPROTEIN"/>
    <property type="match status" value="1"/>
</dbReference>
<evidence type="ECO:0000313" key="3">
    <source>
        <dbReference type="Proteomes" id="UP001221686"/>
    </source>
</evidence>
<evidence type="ECO:0008006" key="4">
    <source>
        <dbReference type="Google" id="ProtNLM"/>
    </source>
</evidence>
<evidence type="ECO:0000313" key="2">
    <source>
        <dbReference type="EMBL" id="MDC0717497.1"/>
    </source>
</evidence>
<dbReference type="InterPro" id="IPR019734">
    <property type="entry name" value="TPR_rpt"/>
</dbReference>
<keyword evidence="1" id="KW-0802">TPR repeat</keyword>
<sequence>MPAPSARLRAGLAALSLGLALGTGCATYSDRTREARGAAQRGDLPGAEKQVNKLLGTRSSKDMPTKWKKDTALALLERGMILHASGAYKLSARDLSVAEKQLELLDIARDGAGQLGKYVFSDSSTKYKAPPSEKLVLNAYNLLNYLLQGDLSGARVEAKRFTVMHEYLTSYDQRGRPRGDGAGGEAPALPHGAFGSWLAGFVFERLGEHESALRYYDEALQARPFASLVGPVQRLSALAGYRSPHIDAVLGGMSYEAAQAPAEVVVVVSVGRAPLKEARHMPIGAAIGLAHAYVTGDSRVLERSALKMVVYPELVPSGSAFETAELRVDGQAVGLEIASDIQTEVITEYEEMKPKIIGAAISRLIVRAAVAEGARAAGNSAEKGGAIIGLFAALAAEGALLAADRPDTRSWTLLPGLVLVARVPVLPGPHAVSVIASGRGGSETRNYSLDVAAGGYVVLDVTTLR</sequence>
<dbReference type="RefSeq" id="WP_272085984.1">
    <property type="nucleotide sequence ID" value="NZ_JAQNDL010000001.1"/>
</dbReference>
<name>A0ABT5DYI0_9BACT</name>
<organism evidence="2 3">
    <name type="scientific">Nannocystis bainbridge</name>
    <dbReference type="NCBI Taxonomy" id="2995303"/>
    <lineage>
        <taxon>Bacteria</taxon>
        <taxon>Pseudomonadati</taxon>
        <taxon>Myxococcota</taxon>
        <taxon>Polyangia</taxon>
        <taxon>Nannocystales</taxon>
        <taxon>Nannocystaceae</taxon>
        <taxon>Nannocystis</taxon>
    </lineage>
</organism>